<keyword evidence="2" id="KW-1185">Reference proteome</keyword>
<gene>
    <name evidence="1" type="ORF">EVAR_16774_1</name>
</gene>
<evidence type="ECO:0000313" key="2">
    <source>
        <dbReference type="Proteomes" id="UP000299102"/>
    </source>
</evidence>
<proteinExistence type="predicted"/>
<dbReference type="Proteomes" id="UP000299102">
    <property type="component" value="Unassembled WGS sequence"/>
</dbReference>
<name>A0A4C1UKV3_EUMVA</name>
<dbReference type="EMBL" id="BGZK01000189">
    <property type="protein sequence ID" value="GBP27103.1"/>
    <property type="molecule type" value="Genomic_DNA"/>
</dbReference>
<accession>A0A4C1UKV3</accession>
<dbReference type="AlphaFoldDB" id="A0A4C1UKV3"/>
<comment type="caution">
    <text evidence="1">The sequence shown here is derived from an EMBL/GenBank/DDBJ whole genome shotgun (WGS) entry which is preliminary data.</text>
</comment>
<organism evidence="1 2">
    <name type="scientific">Eumeta variegata</name>
    <name type="common">Bagworm moth</name>
    <name type="synonym">Eumeta japonica</name>
    <dbReference type="NCBI Taxonomy" id="151549"/>
    <lineage>
        <taxon>Eukaryota</taxon>
        <taxon>Metazoa</taxon>
        <taxon>Ecdysozoa</taxon>
        <taxon>Arthropoda</taxon>
        <taxon>Hexapoda</taxon>
        <taxon>Insecta</taxon>
        <taxon>Pterygota</taxon>
        <taxon>Neoptera</taxon>
        <taxon>Endopterygota</taxon>
        <taxon>Lepidoptera</taxon>
        <taxon>Glossata</taxon>
        <taxon>Ditrysia</taxon>
        <taxon>Tineoidea</taxon>
        <taxon>Psychidae</taxon>
        <taxon>Oiketicinae</taxon>
        <taxon>Eumeta</taxon>
    </lineage>
</organism>
<protein>
    <submittedName>
        <fullName evidence="1">Uncharacterized protein</fullName>
    </submittedName>
</protein>
<sequence length="135" mass="14704">MNYDVSLRGSANSTRIDSETGIGIETGSPKFYEAQFVWLRPPSVPVAIGALGASTRHVCADGRRLQRSRYSKTSRITSAWNHETGCLRHNSRYGRRKVSGDCVSRSTVPLIKPYFVDFTLVTICDGLGSGAGGSF</sequence>
<reference evidence="1 2" key="1">
    <citation type="journal article" date="2019" name="Commun. Biol.">
        <title>The bagworm genome reveals a unique fibroin gene that provides high tensile strength.</title>
        <authorList>
            <person name="Kono N."/>
            <person name="Nakamura H."/>
            <person name="Ohtoshi R."/>
            <person name="Tomita M."/>
            <person name="Numata K."/>
            <person name="Arakawa K."/>
        </authorList>
    </citation>
    <scope>NUCLEOTIDE SEQUENCE [LARGE SCALE GENOMIC DNA]</scope>
</reference>
<evidence type="ECO:0000313" key="1">
    <source>
        <dbReference type="EMBL" id="GBP27103.1"/>
    </source>
</evidence>